<dbReference type="CDD" id="cd20175">
    <property type="entry name" value="ThyX"/>
    <property type="match status" value="1"/>
</dbReference>
<dbReference type="GO" id="GO:0004799">
    <property type="term" value="F:thymidylate synthase activity"/>
    <property type="evidence" value="ECO:0007669"/>
    <property type="project" value="TreeGrafter"/>
</dbReference>
<proteinExistence type="predicted"/>
<dbReference type="KEGG" id="vg:77946192"/>
<dbReference type="PANTHER" id="PTHR34934">
    <property type="entry name" value="FLAVIN-DEPENDENT THYMIDYLATE SYNTHASE"/>
    <property type="match status" value="1"/>
</dbReference>
<dbReference type="Pfam" id="PF02511">
    <property type="entry name" value="Thy1"/>
    <property type="match status" value="1"/>
</dbReference>
<dbReference type="PROSITE" id="PS51331">
    <property type="entry name" value="THYX"/>
    <property type="match status" value="1"/>
</dbReference>
<organism evidence="1 2">
    <name type="scientific">Synechococcus phage S-SRM01</name>
    <dbReference type="NCBI Taxonomy" id="2781608"/>
    <lineage>
        <taxon>Viruses</taxon>
        <taxon>Duplodnaviria</taxon>
        <taxon>Heunggongvirae</taxon>
        <taxon>Uroviricota</taxon>
        <taxon>Caudoviricetes</taxon>
        <taxon>Pantevenvirales</taxon>
        <taxon>Kyanoviridae</taxon>
        <taxon>Serangoonvirus</taxon>
        <taxon>Serangoonvirus essarone</taxon>
    </lineage>
</organism>
<evidence type="ECO:0000313" key="1">
    <source>
        <dbReference type="EMBL" id="QPX47987.1"/>
    </source>
</evidence>
<accession>A0A879R2W9</accession>
<dbReference type="GO" id="GO:0050660">
    <property type="term" value="F:flavin adenine dinucleotide binding"/>
    <property type="evidence" value="ECO:0007669"/>
    <property type="project" value="InterPro"/>
</dbReference>
<dbReference type="EMBL" id="MW015081">
    <property type="protein sequence ID" value="QPX47987.1"/>
    <property type="molecule type" value="Genomic_DNA"/>
</dbReference>
<dbReference type="NCBIfam" id="TIGR02170">
    <property type="entry name" value="thyX"/>
    <property type="match status" value="1"/>
</dbReference>
<protein>
    <submittedName>
        <fullName evidence="1">Thymidylate synthase</fullName>
    </submittedName>
</protein>
<dbReference type="SUPFAM" id="SSF69796">
    <property type="entry name" value="Thymidylate synthase-complementing protein Thy1"/>
    <property type="match status" value="1"/>
</dbReference>
<dbReference type="PANTHER" id="PTHR34934:SF1">
    <property type="entry name" value="FLAVIN-DEPENDENT THYMIDYLATE SYNTHASE"/>
    <property type="match status" value="1"/>
</dbReference>
<dbReference type="RefSeq" id="YP_010669997.1">
    <property type="nucleotide sequence ID" value="NC_070963.1"/>
</dbReference>
<dbReference type="GO" id="GO:0070402">
    <property type="term" value="F:NADPH binding"/>
    <property type="evidence" value="ECO:0007669"/>
    <property type="project" value="TreeGrafter"/>
</dbReference>
<reference evidence="1" key="1">
    <citation type="submission" date="2020-09" db="EMBL/GenBank/DDBJ databases">
        <authorList>
            <person name="Zhang D."/>
            <person name="Hatherill J.R."/>
            <person name="Ramirez J.F."/>
            <person name="Edinger B."/>
            <person name="Balarin R."/>
            <person name="Sullivan A."/>
            <person name="Humpal K.M."/>
            <person name="Guseva A."/>
            <person name="Butela K.A."/>
            <person name="Garlena R.A."/>
            <person name="Russell D.A."/>
            <person name="Pope W.H."/>
            <person name="Jacobs-Sera D."/>
            <person name="Hatfull G.F."/>
        </authorList>
    </citation>
    <scope>NUCLEOTIDE SEQUENCE</scope>
</reference>
<name>A0A879R2W9_9CAUD</name>
<dbReference type="GO" id="GO:0006231">
    <property type="term" value="P:dTMP biosynthetic process"/>
    <property type="evidence" value="ECO:0007669"/>
    <property type="project" value="InterPro"/>
</dbReference>
<evidence type="ECO:0000313" key="2">
    <source>
        <dbReference type="Proteomes" id="UP000664915"/>
    </source>
</evidence>
<dbReference type="GeneID" id="77946192"/>
<keyword evidence="2" id="KW-1185">Reference proteome</keyword>
<dbReference type="InterPro" id="IPR003669">
    <property type="entry name" value="Thymidylate_synthase_ThyX"/>
</dbReference>
<sequence length="251" mass="29381">MKPIKAKDLLELDKEMKVVMLRQTQLPQTLVWQAGKNDYSEEPIHTKFPPNETECGKWVIEQLLANERGHWGPLEHPAIALDCVGFVHNVMVQARTHRVGVSFDVQSQRYTGRRVLKVARGELKPQEVYYVRPAGLYLDRKGHKYEWTQDDYERQLKFCLAASERYAEGYEKRGMAEEHLRDYLPQNIRQNFVVSFSLRAALHFLDLRAKLDAQVEIQALCEGMVPVIKKWVPEIFSYYEEKRLHKARLSP</sequence>
<dbReference type="Proteomes" id="UP000664915">
    <property type="component" value="Segment"/>
</dbReference>
<dbReference type="GO" id="GO:0050797">
    <property type="term" value="F:thymidylate synthase (FAD) activity"/>
    <property type="evidence" value="ECO:0007669"/>
    <property type="project" value="InterPro"/>
</dbReference>
<dbReference type="Gene3D" id="3.30.1360.170">
    <property type="match status" value="1"/>
</dbReference>
<dbReference type="InterPro" id="IPR036098">
    <property type="entry name" value="Thymidylate_synthase_ThyX_sf"/>
</dbReference>